<dbReference type="AlphaFoldDB" id="A0A934VQZ7"/>
<protein>
    <submittedName>
        <fullName evidence="1">YlbF family regulator</fullName>
    </submittedName>
</protein>
<sequence>MSTVAEESAVIAKTKELCAEIAADPEFIRLQKSVETFLGDDAARLQYQSVHQRGEELHQKKHAGIELSDAEIRDFEAARETLFQNKIVLNFLQAQKELEELQSEIGKYVGMTLELGRVPTDEEMEESHSGGGCCGGHGGGGCGC</sequence>
<dbReference type="SUPFAM" id="SSF158622">
    <property type="entry name" value="YheA/YmcA-like"/>
    <property type="match status" value="1"/>
</dbReference>
<dbReference type="InterPro" id="IPR010368">
    <property type="entry name" value="Com_YlbF"/>
</dbReference>
<accession>A0A934VQZ7</accession>
<proteinExistence type="predicted"/>
<dbReference type="Proteomes" id="UP000603141">
    <property type="component" value="Unassembled WGS sequence"/>
</dbReference>
<comment type="caution">
    <text evidence="1">The sequence shown here is derived from an EMBL/GenBank/DDBJ whole genome shotgun (WGS) entry which is preliminary data.</text>
</comment>
<dbReference type="RefSeq" id="WP_200269958.1">
    <property type="nucleotide sequence ID" value="NZ_JAENIJ010000012.1"/>
</dbReference>
<name>A0A934VQZ7_9BACT</name>
<organism evidence="1 2">
    <name type="scientific">Luteolibacter pohnpeiensis</name>
    <dbReference type="NCBI Taxonomy" id="454153"/>
    <lineage>
        <taxon>Bacteria</taxon>
        <taxon>Pseudomonadati</taxon>
        <taxon>Verrucomicrobiota</taxon>
        <taxon>Verrucomicrobiia</taxon>
        <taxon>Verrucomicrobiales</taxon>
        <taxon>Verrucomicrobiaceae</taxon>
        <taxon>Luteolibacter</taxon>
    </lineage>
</organism>
<dbReference type="InterPro" id="IPR023378">
    <property type="entry name" value="YheA/YmcA-like_dom_sf"/>
</dbReference>
<reference evidence="1" key="1">
    <citation type="submission" date="2021-01" db="EMBL/GenBank/DDBJ databases">
        <title>Modified the classification status of verrucomicrobia.</title>
        <authorList>
            <person name="Feng X."/>
        </authorList>
    </citation>
    <scope>NUCLEOTIDE SEQUENCE</scope>
    <source>
        <strain evidence="1">KCTC 22041</strain>
    </source>
</reference>
<dbReference type="Pfam" id="PF06133">
    <property type="entry name" value="Com_YlbF"/>
    <property type="match status" value="1"/>
</dbReference>
<dbReference type="EMBL" id="JAENIJ010000012">
    <property type="protein sequence ID" value="MBK1882636.1"/>
    <property type="molecule type" value="Genomic_DNA"/>
</dbReference>
<keyword evidence="2" id="KW-1185">Reference proteome</keyword>
<evidence type="ECO:0000313" key="2">
    <source>
        <dbReference type="Proteomes" id="UP000603141"/>
    </source>
</evidence>
<evidence type="ECO:0000313" key="1">
    <source>
        <dbReference type="EMBL" id="MBK1882636.1"/>
    </source>
</evidence>
<dbReference type="Gene3D" id="1.20.1500.10">
    <property type="entry name" value="YheA/YmcA-like"/>
    <property type="match status" value="1"/>
</dbReference>
<gene>
    <name evidence="1" type="ORF">JIN85_09425</name>
</gene>